<gene>
    <name evidence="1" type="ORF">S06H3_01826</name>
</gene>
<proteinExistence type="predicted"/>
<dbReference type="Pfam" id="PF02367">
    <property type="entry name" value="TsaE"/>
    <property type="match status" value="1"/>
</dbReference>
<organism evidence="1">
    <name type="scientific">marine sediment metagenome</name>
    <dbReference type="NCBI Taxonomy" id="412755"/>
    <lineage>
        <taxon>unclassified sequences</taxon>
        <taxon>metagenomes</taxon>
        <taxon>ecological metagenomes</taxon>
    </lineage>
</organism>
<dbReference type="InterPro" id="IPR003442">
    <property type="entry name" value="T6A_TsaE"/>
</dbReference>
<dbReference type="Gene3D" id="3.40.50.300">
    <property type="entry name" value="P-loop containing nucleotide triphosphate hydrolases"/>
    <property type="match status" value="1"/>
</dbReference>
<name>X1LY43_9ZZZZ</name>
<sequence>DCYRIKKPEELLALGFKEIISNPQNIVTIEWADKIKKILSKNTIFLKFEFKDKNKRRITIEF</sequence>
<dbReference type="GO" id="GO:0002949">
    <property type="term" value="P:tRNA threonylcarbamoyladenosine modification"/>
    <property type="evidence" value="ECO:0007669"/>
    <property type="project" value="InterPro"/>
</dbReference>
<dbReference type="EMBL" id="BARV01000487">
    <property type="protein sequence ID" value="GAH99033.1"/>
    <property type="molecule type" value="Genomic_DNA"/>
</dbReference>
<reference evidence="1" key="1">
    <citation type="journal article" date="2014" name="Front. Microbiol.">
        <title>High frequency of phylogenetically diverse reductive dehalogenase-homologous genes in deep subseafloor sedimentary metagenomes.</title>
        <authorList>
            <person name="Kawai M."/>
            <person name="Futagami T."/>
            <person name="Toyoda A."/>
            <person name="Takaki Y."/>
            <person name="Nishi S."/>
            <person name="Hori S."/>
            <person name="Arai W."/>
            <person name="Tsubouchi T."/>
            <person name="Morono Y."/>
            <person name="Uchiyama I."/>
            <person name="Ito T."/>
            <person name="Fujiyama A."/>
            <person name="Inagaki F."/>
            <person name="Takami H."/>
        </authorList>
    </citation>
    <scope>NUCLEOTIDE SEQUENCE</scope>
    <source>
        <strain evidence="1">Expedition CK06-06</strain>
    </source>
</reference>
<dbReference type="InterPro" id="IPR027417">
    <property type="entry name" value="P-loop_NTPase"/>
</dbReference>
<dbReference type="AlphaFoldDB" id="X1LY43"/>
<accession>X1LY43</accession>
<evidence type="ECO:0000313" key="1">
    <source>
        <dbReference type="EMBL" id="GAH99033.1"/>
    </source>
</evidence>
<protein>
    <submittedName>
        <fullName evidence="1">Uncharacterized protein</fullName>
    </submittedName>
</protein>
<comment type="caution">
    <text evidence="1">The sequence shown here is derived from an EMBL/GenBank/DDBJ whole genome shotgun (WGS) entry which is preliminary data.</text>
</comment>
<feature type="non-terminal residue" evidence="1">
    <location>
        <position position="1"/>
    </location>
</feature>